<protein>
    <submittedName>
        <fullName evidence="4">Putative carbon monoxide dehydrogenase large chain</fullName>
    </submittedName>
</protein>
<evidence type="ECO:0000313" key="4">
    <source>
        <dbReference type="EMBL" id="KGJ69516.1"/>
    </source>
</evidence>
<dbReference type="SMART" id="SM01008">
    <property type="entry name" value="Ald_Xan_dh_C"/>
    <property type="match status" value="1"/>
</dbReference>
<dbReference type="Pfam" id="PF01315">
    <property type="entry name" value="Ald_Xan_dh_C"/>
    <property type="match status" value="1"/>
</dbReference>
<dbReference type="Gene3D" id="3.90.1170.50">
    <property type="entry name" value="Aldehyde oxidase/xanthine dehydrogenase, a/b hammerhead"/>
    <property type="match status" value="1"/>
</dbReference>
<evidence type="ECO:0000313" key="5">
    <source>
        <dbReference type="Proteomes" id="UP000024900"/>
    </source>
</evidence>
<dbReference type="InterPro" id="IPR008274">
    <property type="entry name" value="AldOxase/xan_DH_MoCoBD1"/>
</dbReference>
<dbReference type="InterPro" id="IPR016208">
    <property type="entry name" value="Ald_Oxase/xanthine_DH-like"/>
</dbReference>
<dbReference type="InterPro" id="IPR000674">
    <property type="entry name" value="Ald_Oxase/Xan_DH_a/b"/>
</dbReference>
<dbReference type="InterPro" id="IPR046867">
    <property type="entry name" value="AldOxase/xan_DH_MoCoBD2"/>
</dbReference>
<dbReference type="AlphaFoldDB" id="A0A837CJL4"/>
<evidence type="ECO:0000259" key="3">
    <source>
        <dbReference type="SMART" id="SM01008"/>
    </source>
</evidence>
<dbReference type="Proteomes" id="UP000024900">
    <property type="component" value="Unassembled WGS sequence"/>
</dbReference>
<comment type="caution">
    <text evidence="4">The sequence shown here is derived from an EMBL/GenBank/DDBJ whole genome shotgun (WGS) entry which is preliminary data.</text>
</comment>
<dbReference type="SUPFAM" id="SSF54665">
    <property type="entry name" value="CO dehydrogenase molybdoprotein N-domain-like"/>
    <property type="match status" value="1"/>
</dbReference>
<evidence type="ECO:0000256" key="2">
    <source>
        <dbReference type="ARBA" id="ARBA00023002"/>
    </source>
</evidence>
<dbReference type="SUPFAM" id="SSF56003">
    <property type="entry name" value="Molybdenum cofactor-binding domain"/>
    <property type="match status" value="1"/>
</dbReference>
<organism evidence="4 5">
    <name type="scientific">Bradyrhizobium diazoefficiens SEMIA 5080</name>
    <dbReference type="NCBI Taxonomy" id="754504"/>
    <lineage>
        <taxon>Bacteria</taxon>
        <taxon>Pseudomonadati</taxon>
        <taxon>Pseudomonadota</taxon>
        <taxon>Alphaproteobacteria</taxon>
        <taxon>Hyphomicrobiales</taxon>
        <taxon>Nitrobacteraceae</taxon>
        <taxon>Bradyrhizobium</taxon>
    </lineage>
</organism>
<gene>
    <name evidence="4" type="ORF">BJA5080_04721</name>
</gene>
<name>A0A837CJL4_9BRAD</name>
<sequence length="798" mass="85174">MPAFQVNSMQEHTKSSTLENAIALQKYGVGQPVRRKEDDTLVRGKGRYTDDFNLPGQAYAVVVRSTHAHGIIRGIGLDAAKAMPGVLGVWTGTDLDAAGYGPFTCGLPLKSRDGSPLLQTNRQPLATDKVRFVGDPVAFVVAETLAQARDAAEAVELDIEPLPAVTDPEEAAKPGAPQLYDHIPNNVALDYHYGDMEQVNAAFASAAHITKIDIENTRVAVVSMEPRVGLASYDKKAERYTLQVPTQGVAGNRANLAKNLKVPNEKVRILTANVGGSFGMKNINYPEYMCILYAAKALGRPVKWLDERSTSFLSDSHGRAQKIHAELALDAEGHFLAAKLEGYGNLGAYITGVAPGPLSLNTGKNFSSVYRTPLMGIDIKTVLTNTTLMGAYRGAGRPEANYYMERLIDRAADEMGINRLTMRKRNFIKPTQMPFPASSGVTYDSGDFQAVFNKALEISDHENFAKRKKESKKAGKLRGIAVGSYLEVTAPPSPELGKIVFDPDGSVQLITGTLDYGQGHATPFAQVLCEQLGVPFESVKLVQGDSDIVHTGNGTGGSRSITASGMAIVGAAKLVIEKGKRAAAHMLEASEADIEFEGGSFTITGTDRSIDIMELAKKLHDGKVPDGVPDSLDVDHTSEPVPSAFPNGCHVAEVEIDPDTGVVQIVRYSAVNDFGTVINPLLVAGQLHGGVVQGIGQALMEHVRYDESGQPITGSLMDYALPRAEDVPFMTVGDHPVPATTNPLGSKGCGEAGCAGSLSTVVNAVLDALSDHGIKHIDMPLTPERVWRAIQDAKGKAA</sequence>
<evidence type="ECO:0000256" key="1">
    <source>
        <dbReference type="ARBA" id="ARBA00022505"/>
    </source>
</evidence>
<proteinExistence type="predicted"/>
<dbReference type="InterPro" id="IPR037165">
    <property type="entry name" value="AldOxase/xan_DH_Mopterin-bd_sf"/>
</dbReference>
<keyword evidence="2" id="KW-0560">Oxidoreductase</keyword>
<keyword evidence="1" id="KW-0500">Molybdenum</keyword>
<dbReference type="InterPro" id="IPR036856">
    <property type="entry name" value="Ald_Oxase/Xan_DH_a/b_sf"/>
</dbReference>
<reference evidence="4 5" key="1">
    <citation type="journal article" date="2014" name="BMC Genomics">
        <title>Comparative genomics of Bradyrhizobium japonicum CPAC 15 and Bradyrhizobium diazoefficiens CPAC 7: elite model strains for understanding symbiotic performance with soybean.</title>
        <authorList>
            <person name="Siqueira A.F."/>
            <person name="Ormeno-Orrillo E."/>
            <person name="Souza R.C."/>
            <person name="Rodrigues E.P."/>
            <person name="Almeida L.G."/>
            <person name="Barcellos F.G."/>
            <person name="Batista J.S."/>
            <person name="Nakatami A.S."/>
            <person name="Martinez-Romero E."/>
            <person name="Vasconcelos A.T."/>
            <person name="Hungria M."/>
        </authorList>
    </citation>
    <scope>NUCLEOTIDE SEQUENCE [LARGE SCALE GENOMIC DNA]</scope>
    <source>
        <strain evidence="4 5">SEMIA 5080</strain>
    </source>
</reference>
<dbReference type="Gene3D" id="3.30.365.10">
    <property type="entry name" value="Aldehyde oxidase/xanthine dehydrogenase, molybdopterin binding domain"/>
    <property type="match status" value="4"/>
</dbReference>
<accession>A0A837CJL4</accession>
<dbReference type="EMBL" id="ADOU02000004">
    <property type="protein sequence ID" value="KGJ69516.1"/>
    <property type="molecule type" value="Genomic_DNA"/>
</dbReference>
<dbReference type="GO" id="GO:0016491">
    <property type="term" value="F:oxidoreductase activity"/>
    <property type="evidence" value="ECO:0007669"/>
    <property type="project" value="UniProtKB-KW"/>
</dbReference>
<dbReference type="PANTHER" id="PTHR11908:SF132">
    <property type="entry name" value="ALDEHYDE OXIDASE 1-RELATED"/>
    <property type="match status" value="1"/>
</dbReference>
<dbReference type="GO" id="GO:0005506">
    <property type="term" value="F:iron ion binding"/>
    <property type="evidence" value="ECO:0007669"/>
    <property type="project" value="InterPro"/>
</dbReference>
<dbReference type="Pfam" id="PF02738">
    <property type="entry name" value="MoCoBD_1"/>
    <property type="match status" value="1"/>
</dbReference>
<feature type="domain" description="Aldehyde oxidase/xanthine dehydrogenase a/b hammerhead" evidence="3">
    <location>
        <begin position="43"/>
        <end position="163"/>
    </location>
</feature>
<dbReference type="Pfam" id="PF20256">
    <property type="entry name" value="MoCoBD_2"/>
    <property type="match status" value="1"/>
</dbReference>
<dbReference type="PANTHER" id="PTHR11908">
    <property type="entry name" value="XANTHINE DEHYDROGENASE"/>
    <property type="match status" value="1"/>
</dbReference>